<gene>
    <name evidence="2" type="ORF">V6624_03570</name>
</gene>
<dbReference type="EMBL" id="CP147988">
    <property type="protein sequence ID" value="WXK50719.1"/>
    <property type="molecule type" value="Genomic_DNA"/>
</dbReference>
<proteinExistence type="predicted"/>
<protein>
    <recommendedName>
        <fullName evidence="4">DUF4331 domain-containing protein</fullName>
    </recommendedName>
</protein>
<accession>A0ABZ2Q8S7</accession>
<feature type="chain" id="PRO_5047000091" description="DUF4331 domain-containing protein" evidence="1">
    <location>
        <begin position="26"/>
        <end position="181"/>
    </location>
</feature>
<name>A0ABZ2Q8S7_9FLAO</name>
<evidence type="ECO:0000313" key="3">
    <source>
        <dbReference type="Proteomes" id="UP001447857"/>
    </source>
</evidence>
<dbReference type="PROSITE" id="PS51257">
    <property type="entry name" value="PROKAR_LIPOPROTEIN"/>
    <property type="match status" value="1"/>
</dbReference>
<feature type="signal peptide" evidence="1">
    <location>
        <begin position="1"/>
        <end position="25"/>
    </location>
</feature>
<evidence type="ECO:0000256" key="1">
    <source>
        <dbReference type="SAM" id="SignalP"/>
    </source>
</evidence>
<reference evidence="2 3" key="1">
    <citation type="submission" date="2024-02" db="EMBL/GenBank/DDBJ databases">
        <title>complete genome of Flavobacterium ginsenosidimutans Str. YTB16.</title>
        <authorList>
            <person name="Wang Q."/>
        </authorList>
    </citation>
    <scope>NUCLEOTIDE SEQUENCE [LARGE SCALE GENOMIC DNA]</scope>
    <source>
        <strain evidence="2 3">YTB16</strain>
    </source>
</reference>
<keyword evidence="3" id="KW-1185">Reference proteome</keyword>
<sequence>MKSSLSSLNLIFLAFLFFSCSSNLDFDQVKDLRLEPAVLANLAYFDIPANKLIDDGGNHVLADVRGFDVFKDKFFTNRLTKAEFDFEIENTIDRAFVVNLLLLNADDEVLETITFNVPAYTGGSNVIKYPTESFENQRLENLKKTINIGFVVFVAAGPPLNDDSTGSLKLKSSATAYLIIG</sequence>
<dbReference type="RefSeq" id="WP_338840865.1">
    <property type="nucleotide sequence ID" value="NZ_CP147988.1"/>
</dbReference>
<dbReference type="Proteomes" id="UP001447857">
    <property type="component" value="Chromosome"/>
</dbReference>
<evidence type="ECO:0000313" key="2">
    <source>
        <dbReference type="EMBL" id="WXK50719.1"/>
    </source>
</evidence>
<evidence type="ECO:0008006" key="4">
    <source>
        <dbReference type="Google" id="ProtNLM"/>
    </source>
</evidence>
<organism evidence="2 3">
    <name type="scientific">Flavobacterium ginsenosidimutans</name>
    <dbReference type="NCBI Taxonomy" id="687844"/>
    <lineage>
        <taxon>Bacteria</taxon>
        <taxon>Pseudomonadati</taxon>
        <taxon>Bacteroidota</taxon>
        <taxon>Flavobacteriia</taxon>
        <taxon>Flavobacteriales</taxon>
        <taxon>Flavobacteriaceae</taxon>
        <taxon>Flavobacterium</taxon>
    </lineage>
</organism>
<keyword evidence="1" id="KW-0732">Signal</keyword>